<dbReference type="PANTHER" id="PTHR46438">
    <property type="entry name" value="ALPHA/BETA-HYDROLASES SUPERFAMILY PROTEIN"/>
    <property type="match status" value="1"/>
</dbReference>
<evidence type="ECO:0000313" key="3">
    <source>
        <dbReference type="Proteomes" id="UP000198382"/>
    </source>
</evidence>
<comment type="caution">
    <text evidence="2">The sequence shown here is derived from an EMBL/GenBank/DDBJ whole genome shotgun (WGS) entry which is preliminary data.</text>
</comment>
<dbReference type="RefSeq" id="WP_074659487.1">
    <property type="nucleotide sequence ID" value="NZ_MUGV01000011.1"/>
</dbReference>
<accession>A0ABX4BT99</accession>
<organism evidence="2 3">
    <name type="scientific">Flavobacterium frigidimaris</name>
    <dbReference type="NCBI Taxonomy" id="262320"/>
    <lineage>
        <taxon>Bacteria</taxon>
        <taxon>Pseudomonadati</taxon>
        <taxon>Bacteroidota</taxon>
        <taxon>Flavobacteriia</taxon>
        <taxon>Flavobacteriales</taxon>
        <taxon>Flavobacteriaceae</taxon>
        <taxon>Flavobacterium</taxon>
    </lineage>
</organism>
<dbReference type="SUPFAM" id="SSF53474">
    <property type="entry name" value="alpha/beta-Hydrolases"/>
    <property type="match status" value="1"/>
</dbReference>
<dbReference type="PANTHER" id="PTHR46438:SF11">
    <property type="entry name" value="LIPASE-RELATED"/>
    <property type="match status" value="1"/>
</dbReference>
<dbReference type="Gene3D" id="3.40.50.1820">
    <property type="entry name" value="alpha/beta hydrolase"/>
    <property type="match status" value="1"/>
</dbReference>
<keyword evidence="3" id="KW-1185">Reference proteome</keyword>
<protein>
    <submittedName>
        <fullName evidence="2">Alpha/beta hydrolase</fullName>
    </submittedName>
</protein>
<reference evidence="2 3" key="1">
    <citation type="submission" date="2016-11" db="EMBL/GenBank/DDBJ databases">
        <title>Whole genomes of Flavobacteriaceae.</title>
        <authorList>
            <person name="Stine C."/>
            <person name="Li C."/>
            <person name="Tadesse D."/>
        </authorList>
    </citation>
    <scope>NUCLEOTIDE SEQUENCE [LARGE SCALE GENOMIC DNA]</scope>
    <source>
        <strain evidence="2 3">DSM 15937</strain>
    </source>
</reference>
<dbReference type="GO" id="GO:0016787">
    <property type="term" value="F:hydrolase activity"/>
    <property type="evidence" value="ECO:0007669"/>
    <property type="project" value="UniProtKB-KW"/>
</dbReference>
<dbReference type="InterPro" id="IPR029058">
    <property type="entry name" value="AB_hydrolase_fold"/>
</dbReference>
<sequence length="293" mass="33273">MGIKKGIRFITLKSVGQYINFLSYVRPQKAVELSYALFSQPRIGRLQKETLPKILKNTETETFHHNEHHFQTYIWKGNETKILLVHGWESNASRWKKTLPHLQKSGSTIIAIDAPAHGQSSGKEFNVPLYAEFINKAVEKYQPEIIIGHSIGGAACVYHQYLFPNTSINKMVILGAPSELKTLIDNYISMLSLNTKMLSLLESKFMKRFNFKLEDFSGQRFASEFNVAGLIAHDTSDKIVAFEEGKKIASHWKNSQFIETEGLGHGMHDDELYEKVLEFLFSESSKGSGLLSR</sequence>
<dbReference type="Proteomes" id="UP000198382">
    <property type="component" value="Unassembled WGS sequence"/>
</dbReference>
<name>A0ABX4BT99_FLAFR</name>
<gene>
    <name evidence="2" type="ORF">B0A65_05710</name>
</gene>
<evidence type="ECO:0000259" key="1">
    <source>
        <dbReference type="Pfam" id="PF00561"/>
    </source>
</evidence>
<proteinExistence type="predicted"/>
<evidence type="ECO:0000313" key="2">
    <source>
        <dbReference type="EMBL" id="OXA80798.1"/>
    </source>
</evidence>
<dbReference type="InterPro" id="IPR000073">
    <property type="entry name" value="AB_hydrolase_1"/>
</dbReference>
<feature type="domain" description="AB hydrolase-1" evidence="1">
    <location>
        <begin position="82"/>
        <end position="179"/>
    </location>
</feature>
<keyword evidence="2" id="KW-0378">Hydrolase</keyword>
<dbReference type="EMBL" id="MUGV01000011">
    <property type="protein sequence ID" value="OXA80798.1"/>
    <property type="molecule type" value="Genomic_DNA"/>
</dbReference>
<dbReference type="Pfam" id="PF00561">
    <property type="entry name" value="Abhydrolase_1"/>
    <property type="match status" value="1"/>
</dbReference>